<evidence type="ECO:0000256" key="20">
    <source>
        <dbReference type="ARBA" id="ARBA00030029"/>
    </source>
</evidence>
<dbReference type="EC" id="2.1.2.5" evidence="7"/>
<comment type="subunit">
    <text evidence="19">Homooctamer, including four polyglutamate binding sites. The subunits are arranged as a tetramer of dimers, and form a planar ring-shaped structure.</text>
</comment>
<comment type="similarity">
    <text evidence="5">In the N-terminal section; belongs to the formiminotransferase family.</text>
</comment>
<evidence type="ECO:0000256" key="16">
    <source>
        <dbReference type="ARBA" id="ARBA00023239"/>
    </source>
</evidence>
<evidence type="ECO:0000256" key="7">
    <source>
        <dbReference type="ARBA" id="ARBA00012252"/>
    </source>
</evidence>
<evidence type="ECO:0000259" key="22">
    <source>
        <dbReference type="SMART" id="SM01221"/>
    </source>
</evidence>
<evidence type="ECO:0000256" key="9">
    <source>
        <dbReference type="ARBA" id="ARBA00017787"/>
    </source>
</evidence>
<dbReference type="Gene3D" id="3.30.70.670">
    <property type="entry name" value="Formiminotransferase, C-terminal subdomain"/>
    <property type="match status" value="1"/>
</dbReference>
<keyword evidence="11" id="KW-0808">Transferase</keyword>
<dbReference type="AlphaFoldDB" id="A0A4X1T5D9"/>
<dbReference type="InterPro" id="IPR022384">
    <property type="entry name" value="FormiminoTrfase_cat_dom_sf"/>
</dbReference>
<comment type="subcellular location">
    <subcellularLocation>
        <location evidence="2">Cytoplasm</location>
        <location evidence="2">Cytoskeleton</location>
        <location evidence="2">Microtubule organizing center</location>
        <location evidence="2">Centrosome</location>
        <location evidence="2">Centriole</location>
    </subcellularLocation>
    <subcellularLocation>
        <location evidence="3">Golgi apparatus</location>
    </subcellularLocation>
</comment>
<dbReference type="InterPro" id="IPR007044">
    <property type="entry name" value="Cyclodeamin/CycHdrlase"/>
</dbReference>
<evidence type="ECO:0000256" key="18">
    <source>
        <dbReference type="ARBA" id="ARBA00025506"/>
    </source>
</evidence>
<dbReference type="Ensembl" id="ENSSSCT00070012273.1">
    <property type="protein sequence ID" value="ENSSSCP00070010088.1"/>
    <property type="gene ID" value="ENSSSCG00070006390.1"/>
</dbReference>
<protein>
    <recommendedName>
        <fullName evidence="9">Formimidoyltransferase-cyclodeaminase</fullName>
        <ecNumber evidence="7">2.1.2.5</ecNumber>
        <ecNumber evidence="8">4.3.1.4</ecNumber>
    </recommendedName>
    <alternativeName>
        <fullName evidence="20">Formiminotransferase-cyclodeaminase</fullName>
    </alternativeName>
</protein>
<dbReference type="SMART" id="SM01222">
    <property type="entry name" value="FTCD_N"/>
    <property type="match status" value="1"/>
</dbReference>
<dbReference type="Pfam" id="PF07837">
    <property type="entry name" value="FTCD_N"/>
    <property type="match status" value="1"/>
</dbReference>
<feature type="domain" description="Formiminotransferase C-terminal subdomain" evidence="22">
    <location>
        <begin position="181"/>
        <end position="325"/>
    </location>
</feature>
<dbReference type="SUPFAM" id="SSF55116">
    <property type="entry name" value="Formiminotransferase domain of formiminotransferase-cyclodeaminase"/>
    <property type="match status" value="2"/>
</dbReference>
<comment type="similarity">
    <text evidence="6">In the C-terminal section; belongs to the cyclodeaminase/cyclohydrolase family.</text>
</comment>
<evidence type="ECO:0000256" key="5">
    <source>
        <dbReference type="ARBA" id="ARBA00008297"/>
    </source>
</evidence>
<dbReference type="GO" id="GO:0019556">
    <property type="term" value="P:L-histidine catabolic process to glutamate and formamide"/>
    <property type="evidence" value="ECO:0007669"/>
    <property type="project" value="UniProtKB-UniPathway"/>
</dbReference>
<keyword evidence="10" id="KW-0963">Cytoplasm</keyword>
<proteinExistence type="inferred from homology"/>
<evidence type="ECO:0000256" key="11">
    <source>
        <dbReference type="ARBA" id="ARBA00022679"/>
    </source>
</evidence>
<reference evidence="24" key="2">
    <citation type="submission" date="2025-08" db="UniProtKB">
        <authorList>
            <consortium name="Ensembl"/>
        </authorList>
    </citation>
    <scope>IDENTIFICATION</scope>
</reference>
<comment type="pathway">
    <text evidence="4">Amino-acid degradation; L-histidine degradation into L-glutamate; L-glutamate from N-formimidoyl-L-glutamate (transferase route): step 1/1.</text>
</comment>
<dbReference type="Gene3D" id="3.30.990.10">
    <property type="entry name" value="Formiminotransferase, N-terminal subdomain"/>
    <property type="match status" value="1"/>
</dbReference>
<dbReference type="Pfam" id="PF04961">
    <property type="entry name" value="FTCD_C"/>
    <property type="match status" value="1"/>
</dbReference>
<evidence type="ECO:0000256" key="15">
    <source>
        <dbReference type="ARBA" id="ARBA00023212"/>
    </source>
</evidence>
<name>A0A4X1T5D9_PIG</name>
<evidence type="ECO:0000256" key="2">
    <source>
        <dbReference type="ARBA" id="ARBA00004114"/>
    </source>
</evidence>
<dbReference type="GO" id="GO:0005542">
    <property type="term" value="F:folic acid binding"/>
    <property type="evidence" value="ECO:0007669"/>
    <property type="project" value="UniProtKB-KW"/>
</dbReference>
<dbReference type="InterPro" id="IPR051623">
    <property type="entry name" value="FTCD"/>
</dbReference>
<evidence type="ECO:0000256" key="13">
    <source>
        <dbReference type="ARBA" id="ARBA00022954"/>
    </source>
</evidence>
<keyword evidence="12" id="KW-0369">Histidine metabolism</keyword>
<dbReference type="Proteomes" id="UP000314985">
    <property type="component" value="Chromosome 13"/>
</dbReference>
<dbReference type="GO" id="GO:0005794">
    <property type="term" value="C:Golgi apparatus"/>
    <property type="evidence" value="ECO:0007669"/>
    <property type="project" value="UniProtKB-SubCell"/>
</dbReference>
<evidence type="ECO:0000256" key="8">
    <source>
        <dbReference type="ARBA" id="ARBA00012998"/>
    </source>
</evidence>
<feature type="region of interest" description="Disordered" evidence="21">
    <location>
        <begin position="427"/>
        <end position="575"/>
    </location>
</feature>
<feature type="compositionally biased region" description="Basic and acidic residues" evidence="21">
    <location>
        <begin position="434"/>
        <end position="455"/>
    </location>
</feature>
<feature type="domain" description="Formiminotransferase N-terminal subdomain" evidence="23">
    <location>
        <begin position="3"/>
        <end position="180"/>
    </location>
</feature>
<sequence length="575" mass="61460">MSQLVECVPNFSEGKNQEVIDAISRAVAQTPGCVLLDVDSGPSTNRTVYTFVGRPEDVVEGALNAARAAYQLIDMSRHHGEHPRMGALDVCPFIPVRGVTMDECVRCAQAFGQRLAEELGVPVYLYGEAARTAGRQSLPALRAGEYEALPEKLKQAEWAPDFGPSAFVPSWGATVAGARKFLLAFNINLLSTREQAHRIALDLREQGRGKDQPGRLKKVQAIGWYLDEKNLAQVSTNLLDFEVTGLHTVFEETCREAQELSLPVVGSQLVGLVPLKALLDAAAFYCEKENLFLLQDEHRIRLVVNRLGLDSLAPFKPKERIIEYLVPEAGPEQSLLHKPLRTFVREVGSRSAAPGGGSVAAATAAMGAALASMVGLMTYGRRQFEHLDATMRRLIPPFHAASAKLTSLVDADARAFEAYLVRVHTAPRPPAKQPQRERGLWTERSLGRVTEEGPEGRAGSLPSAPASRLGRAEPSGVGTGRGGRGEGHLPQAWPGPVPPGPALSESPEGPAPRPSGAGAGQGPQKSSGPGKGGSRNLPREMLGVTSQRSERTVQPPAERATAELGPSSEAGRAGG</sequence>
<dbReference type="GO" id="GO:0030412">
    <property type="term" value="F:formimidoyltetrahydrofolate cyclodeaminase activity"/>
    <property type="evidence" value="ECO:0007669"/>
    <property type="project" value="UniProtKB-EC"/>
</dbReference>
<dbReference type="GO" id="GO:0019557">
    <property type="term" value="P:L-histidine catabolic process to glutamate and formate"/>
    <property type="evidence" value="ECO:0007669"/>
    <property type="project" value="UniProtKB-UniPathway"/>
</dbReference>
<keyword evidence="13" id="KW-0290">Folate-binding</keyword>
<evidence type="ECO:0000259" key="23">
    <source>
        <dbReference type="SMART" id="SM01222"/>
    </source>
</evidence>
<dbReference type="SMART" id="SM01221">
    <property type="entry name" value="FTCD"/>
    <property type="match status" value="1"/>
</dbReference>
<evidence type="ECO:0000256" key="12">
    <source>
        <dbReference type="ARBA" id="ARBA00022808"/>
    </source>
</evidence>
<organism evidence="24 25">
    <name type="scientific">Sus scrofa</name>
    <name type="common">Pig</name>
    <dbReference type="NCBI Taxonomy" id="9823"/>
    <lineage>
        <taxon>Eukaryota</taxon>
        <taxon>Metazoa</taxon>
        <taxon>Chordata</taxon>
        <taxon>Craniata</taxon>
        <taxon>Vertebrata</taxon>
        <taxon>Euteleostomi</taxon>
        <taxon>Mammalia</taxon>
        <taxon>Eutheria</taxon>
        <taxon>Laurasiatheria</taxon>
        <taxon>Artiodactyla</taxon>
        <taxon>Suina</taxon>
        <taxon>Suidae</taxon>
        <taxon>Sus</taxon>
    </lineage>
</organism>
<keyword evidence="16" id="KW-0456">Lyase</keyword>
<reference evidence="24 25" key="1">
    <citation type="submission" date="2017-08" db="EMBL/GenBank/DDBJ databases">
        <title>USMARCv1.0.</title>
        <authorList>
            <person name="Hannum G.I."/>
            <person name="Koren S."/>
            <person name="Schroeder S.G."/>
            <person name="Chin S.C."/>
            <person name="Nonneman D.J."/>
            <person name="Becker S.A."/>
            <person name="Rosen B.D."/>
            <person name="Bickhart D.M."/>
            <person name="Putnam N.H."/>
            <person name="Green R.E."/>
            <person name="Tuggle C.K."/>
            <person name="Liu H."/>
            <person name="Rohrer G.A."/>
            <person name="Warr A."/>
            <person name="Hall R."/>
            <person name="Kim K."/>
            <person name="Hume D.A."/>
            <person name="Talbot R."/>
            <person name="Chow W."/>
            <person name="Howe K."/>
            <person name="Schwartz A.S."/>
            <person name="Watson M."/>
            <person name="Archibald A.L."/>
            <person name="Phillippy A.M."/>
            <person name="Smith T.P.L."/>
        </authorList>
    </citation>
    <scope>NUCLEOTIDE SEQUENCE [LARGE SCALE GENOMIC DNA]</scope>
</reference>
<comment type="function">
    <text evidence="1">Binds and promotes bundling of vimentin filaments originating from the Golgi.</text>
</comment>
<dbReference type="InterPro" id="IPR037064">
    <property type="entry name" value="Formiminotransferase_N_sf"/>
</dbReference>
<keyword evidence="14" id="KW-0333">Golgi apparatus</keyword>
<evidence type="ECO:0000256" key="17">
    <source>
        <dbReference type="ARBA" id="ARBA00023268"/>
    </source>
</evidence>
<comment type="function">
    <text evidence="18">Folate-dependent enzyme, that displays both transferase and deaminase activity. Serves to channel one-carbon units from formiminoglutamate to the folate pool.</text>
</comment>
<dbReference type="FunFam" id="3.30.990.10:FF:000001">
    <property type="entry name" value="Formimidoyltransferase cyclodeaminase"/>
    <property type="match status" value="1"/>
</dbReference>
<dbReference type="FunFam" id="3.30.70.670:FF:000001">
    <property type="entry name" value="Formimidoyltransferase cyclodeaminase"/>
    <property type="match status" value="1"/>
</dbReference>
<keyword evidence="17" id="KW-0511">Multifunctional enzyme</keyword>
<evidence type="ECO:0000256" key="6">
    <source>
        <dbReference type="ARBA" id="ARBA00010825"/>
    </source>
</evidence>
<dbReference type="InterPro" id="IPR013802">
    <property type="entry name" value="Formiminotransferase_C"/>
</dbReference>
<dbReference type="InterPro" id="IPR037070">
    <property type="entry name" value="Formiminotransferase_C_sf"/>
</dbReference>
<dbReference type="PANTHER" id="PTHR12234">
    <property type="entry name" value="FORMIMINOTRANSFERASE-CYCLODEAMINASE"/>
    <property type="match status" value="1"/>
</dbReference>
<accession>A0A4X1T5D9</accession>
<dbReference type="InterPro" id="IPR004227">
    <property type="entry name" value="Formiminotransferase_cat"/>
</dbReference>
<evidence type="ECO:0000256" key="1">
    <source>
        <dbReference type="ARBA" id="ARBA00002680"/>
    </source>
</evidence>
<dbReference type="UniPathway" id="UPA00379">
    <property type="reaction ID" value="UER00555"/>
</dbReference>
<evidence type="ECO:0000313" key="25">
    <source>
        <dbReference type="Proteomes" id="UP000314985"/>
    </source>
</evidence>
<dbReference type="InterPro" id="IPR012886">
    <property type="entry name" value="Formiminotransferase_N"/>
</dbReference>
<dbReference type="GO" id="GO:0005814">
    <property type="term" value="C:centriole"/>
    <property type="evidence" value="ECO:0007669"/>
    <property type="project" value="UniProtKB-SubCell"/>
</dbReference>
<dbReference type="Pfam" id="PF02971">
    <property type="entry name" value="FTCD"/>
    <property type="match status" value="1"/>
</dbReference>
<dbReference type="PANTHER" id="PTHR12234:SF0">
    <property type="entry name" value="FORMIMIDOYLTRANSFERASE-CYCLODEAMINASE"/>
    <property type="match status" value="1"/>
</dbReference>
<dbReference type="NCBIfam" id="TIGR02024">
    <property type="entry name" value="FtcD"/>
    <property type="match status" value="1"/>
</dbReference>
<dbReference type="InterPro" id="IPR036178">
    <property type="entry name" value="Formintransfe-cycloase-like_sf"/>
</dbReference>
<dbReference type="SUPFAM" id="SSF101262">
    <property type="entry name" value="Methenyltetrahydrofolate cyclohydrolase-like"/>
    <property type="match status" value="1"/>
</dbReference>
<evidence type="ECO:0000256" key="14">
    <source>
        <dbReference type="ARBA" id="ARBA00023034"/>
    </source>
</evidence>
<evidence type="ECO:0000313" key="24">
    <source>
        <dbReference type="Ensembl" id="ENSSSCP00070010088.1"/>
    </source>
</evidence>
<dbReference type="EC" id="4.3.1.4" evidence="8"/>
<evidence type="ECO:0000256" key="10">
    <source>
        <dbReference type="ARBA" id="ARBA00022490"/>
    </source>
</evidence>
<dbReference type="GO" id="GO:0030409">
    <property type="term" value="F:glutamate formimidoyltransferase activity"/>
    <property type="evidence" value="ECO:0007669"/>
    <property type="project" value="UniProtKB-EC"/>
</dbReference>
<evidence type="ECO:0000256" key="4">
    <source>
        <dbReference type="ARBA" id="ARBA00005082"/>
    </source>
</evidence>
<evidence type="ECO:0000256" key="19">
    <source>
        <dbReference type="ARBA" id="ARBA00025915"/>
    </source>
</evidence>
<keyword evidence="15" id="KW-0206">Cytoskeleton</keyword>
<evidence type="ECO:0000256" key="3">
    <source>
        <dbReference type="ARBA" id="ARBA00004555"/>
    </source>
</evidence>
<dbReference type="Gene3D" id="1.20.120.680">
    <property type="entry name" value="Formiminotetrahydrofolate cyclodeaminase monomer, up-and-down helical bundle"/>
    <property type="match status" value="1"/>
</dbReference>
<evidence type="ECO:0000256" key="21">
    <source>
        <dbReference type="SAM" id="MobiDB-lite"/>
    </source>
</evidence>